<evidence type="ECO:0000259" key="1">
    <source>
        <dbReference type="Pfam" id="PF13847"/>
    </source>
</evidence>
<organism evidence="2 3">
    <name type="scientific">Cerasicoccus arenae</name>
    <dbReference type="NCBI Taxonomy" id="424488"/>
    <lineage>
        <taxon>Bacteria</taxon>
        <taxon>Pseudomonadati</taxon>
        <taxon>Verrucomicrobiota</taxon>
        <taxon>Opitutia</taxon>
        <taxon>Puniceicoccales</taxon>
        <taxon>Cerasicoccaceae</taxon>
        <taxon>Cerasicoccus</taxon>
    </lineage>
</organism>
<protein>
    <recommendedName>
        <fullName evidence="1">Methyltransferase domain-containing protein</fullName>
    </recommendedName>
</protein>
<comment type="caution">
    <text evidence="2">The sequence shown here is derived from an EMBL/GenBank/DDBJ whole genome shotgun (WGS) entry which is preliminary data.</text>
</comment>
<reference evidence="2" key="1">
    <citation type="journal article" date="2014" name="Int. J. Syst. Evol. Microbiol.">
        <title>Complete genome sequence of Corynebacterium casei LMG S-19264T (=DSM 44701T), isolated from a smear-ripened cheese.</title>
        <authorList>
            <consortium name="US DOE Joint Genome Institute (JGI-PGF)"/>
            <person name="Walter F."/>
            <person name="Albersmeier A."/>
            <person name="Kalinowski J."/>
            <person name="Ruckert C."/>
        </authorList>
    </citation>
    <scope>NUCLEOTIDE SEQUENCE</scope>
    <source>
        <strain evidence="2">KCTC 12870</strain>
    </source>
</reference>
<gene>
    <name evidence="2" type="ORF">GCM10007047_09920</name>
</gene>
<dbReference type="RefSeq" id="WP_378080074.1">
    <property type="nucleotide sequence ID" value="NZ_JBHLZG010000012.1"/>
</dbReference>
<evidence type="ECO:0000313" key="3">
    <source>
        <dbReference type="Proteomes" id="UP000642829"/>
    </source>
</evidence>
<dbReference type="SUPFAM" id="SSF53335">
    <property type="entry name" value="S-adenosyl-L-methionine-dependent methyltransferases"/>
    <property type="match status" value="1"/>
</dbReference>
<reference evidence="2" key="2">
    <citation type="submission" date="2020-09" db="EMBL/GenBank/DDBJ databases">
        <authorList>
            <person name="Sun Q."/>
            <person name="Kim S."/>
        </authorList>
    </citation>
    <scope>NUCLEOTIDE SEQUENCE</scope>
    <source>
        <strain evidence="2">KCTC 12870</strain>
    </source>
</reference>
<dbReference type="Gene3D" id="3.40.50.150">
    <property type="entry name" value="Vaccinia Virus protein VP39"/>
    <property type="match status" value="1"/>
</dbReference>
<sequence>MAEPMILMNSLAGKKALSLVRKADFAHPGDVEAIEMVFKKLPRQPDTKVLDIGSGLGGTSEHIRAEGWGKVTGIDINRSSIVYANETYKRCNFVHGDVVDAPLILEHGFEVLVSFTAFYAFKDPGAALKALSQIASPNSSLTIFDYVDRGDYQQHPIMEGDQRFLPNPLHLDKVEGLLAANGWRLFTIEPLHPHFADWYLALIEKIKGAEDKIRKSTPEGFYEHMLSLYTQLYNSIHENHLGGAIIRAVHGKAQL</sequence>
<accession>A0A8J3DAQ8</accession>
<keyword evidence="3" id="KW-1185">Reference proteome</keyword>
<dbReference type="AlphaFoldDB" id="A0A8J3DAQ8"/>
<dbReference type="InterPro" id="IPR025714">
    <property type="entry name" value="Methyltranfer_dom"/>
</dbReference>
<feature type="domain" description="Methyltransferase" evidence="1">
    <location>
        <begin position="45"/>
        <end position="147"/>
    </location>
</feature>
<dbReference type="InterPro" id="IPR029063">
    <property type="entry name" value="SAM-dependent_MTases_sf"/>
</dbReference>
<dbReference type="Pfam" id="PF13847">
    <property type="entry name" value="Methyltransf_31"/>
    <property type="match status" value="1"/>
</dbReference>
<dbReference type="Proteomes" id="UP000642829">
    <property type="component" value="Unassembled WGS sequence"/>
</dbReference>
<name>A0A8J3DAQ8_9BACT</name>
<proteinExistence type="predicted"/>
<dbReference type="CDD" id="cd02440">
    <property type="entry name" value="AdoMet_MTases"/>
    <property type="match status" value="1"/>
</dbReference>
<evidence type="ECO:0000313" key="2">
    <source>
        <dbReference type="EMBL" id="GHB96180.1"/>
    </source>
</evidence>
<dbReference type="EMBL" id="BMXG01000005">
    <property type="protein sequence ID" value="GHB96180.1"/>
    <property type="molecule type" value="Genomic_DNA"/>
</dbReference>